<name>A0ABD2I8N3_HETSC</name>
<keyword evidence="4" id="KW-0067">ATP-binding</keyword>
<keyword evidence="5" id="KW-0863">Zinc-finger</keyword>
<dbReference type="Gene3D" id="3.40.50.300">
    <property type="entry name" value="P-loop containing nucleotide triphosphate hydrolases"/>
    <property type="match status" value="2"/>
</dbReference>
<dbReference type="AlphaFoldDB" id="A0ABD2I8N3"/>
<keyword evidence="2" id="KW-0378">Hydrolase</keyword>
<keyword evidence="5" id="KW-0862">Zinc</keyword>
<feature type="region of interest" description="Disordered" evidence="6">
    <location>
        <begin position="545"/>
        <end position="585"/>
    </location>
</feature>
<dbReference type="SUPFAM" id="SSF57756">
    <property type="entry name" value="Retrovirus zinc finger-like domains"/>
    <property type="match status" value="1"/>
</dbReference>
<evidence type="ECO:0000313" key="9">
    <source>
        <dbReference type="Proteomes" id="UP001620645"/>
    </source>
</evidence>
<dbReference type="EMBL" id="JBICCN010000366">
    <property type="protein sequence ID" value="KAL3073545.1"/>
    <property type="molecule type" value="Genomic_DNA"/>
</dbReference>
<protein>
    <recommendedName>
        <fullName evidence="7">CCHC-type domain-containing protein</fullName>
    </recommendedName>
</protein>
<feature type="compositionally biased region" description="Low complexity" evidence="6">
    <location>
        <begin position="550"/>
        <end position="560"/>
    </location>
</feature>
<keyword evidence="1" id="KW-0547">Nucleotide-binding</keyword>
<sequence length="643" mass="71996">MAKVTNVQERKFRDVHAELEAAAEGGVFVVHPIIPIGVKHRRDCFASNLPSKIANLETKQGKMMRAVLGRTEEIIEENVDQSASAIQINHALMKKLNEKQQQTAKLLLSRESHFVFQHAPPGVGKTYVAAIVAAILLSIEKEVKIAIVTAANLPLAKLVQELNDVFGCDEMEESGSVAFFSGYAKEKYKEMLEKLKRHLLISKISNEEIISKFETQDDVKEIETYCKNFEVRPRLTKERKVANLYSEVADLRVVFTTVSMAESLIHTALDGTTVLIFDEATQGSWVCLAHLVARMPKLEKVLVTGDQLQLGVHLQKLPPLLQSGFGLESMVDQLVMSPTVVQTRLTTCYRMHPTLVKAVASAVYEPSGEKFEPGRAAEDRSLLTASKFPLPIQSCPIVLLNVVGKCRQDPLSHSLTNDSQTAAAIQIVTALKNTILSPNVSLVVICLYSYQKESLQTEFERERIEVLVVTVDGYQAQESDLVILVTTRTSLRDGALTSEDSQIVGEEYLQILRNGRYMRDRYGQLIDNIGRVVQDLQYLQKNDENWRTMQQQSTSSSTSTFESRKRRADEPDQGPSARRNETWRPQQRFEQYSGAVFVRSREPAGPRGACFVCKRVGHLAKNCWYADGQSAGRGQPRGKGQWK</sequence>
<dbReference type="SUPFAM" id="SSF52540">
    <property type="entry name" value="P-loop containing nucleoside triphosphate hydrolases"/>
    <property type="match status" value="1"/>
</dbReference>
<dbReference type="InterPro" id="IPR027351">
    <property type="entry name" value="(+)RNA_virus_helicase_core_dom"/>
</dbReference>
<evidence type="ECO:0000256" key="5">
    <source>
        <dbReference type="PROSITE-ProRule" id="PRU00047"/>
    </source>
</evidence>
<dbReference type="Proteomes" id="UP001620645">
    <property type="component" value="Unassembled WGS sequence"/>
</dbReference>
<dbReference type="InterPro" id="IPR027417">
    <property type="entry name" value="P-loop_NTPase"/>
</dbReference>
<dbReference type="PANTHER" id="PTHR43788">
    <property type="entry name" value="DNA2/NAM7 HELICASE FAMILY MEMBER"/>
    <property type="match status" value="1"/>
</dbReference>
<proteinExistence type="predicted"/>
<dbReference type="PROSITE" id="PS50158">
    <property type="entry name" value="ZF_CCHC"/>
    <property type="match status" value="1"/>
</dbReference>
<evidence type="ECO:0000256" key="4">
    <source>
        <dbReference type="ARBA" id="ARBA00022840"/>
    </source>
</evidence>
<dbReference type="GO" id="GO:0005524">
    <property type="term" value="F:ATP binding"/>
    <property type="evidence" value="ECO:0007669"/>
    <property type="project" value="UniProtKB-KW"/>
</dbReference>
<organism evidence="8 9">
    <name type="scientific">Heterodera schachtii</name>
    <name type="common">Sugarbeet cyst nematode worm</name>
    <name type="synonym">Tylenchus schachtii</name>
    <dbReference type="NCBI Taxonomy" id="97005"/>
    <lineage>
        <taxon>Eukaryota</taxon>
        <taxon>Metazoa</taxon>
        <taxon>Ecdysozoa</taxon>
        <taxon>Nematoda</taxon>
        <taxon>Chromadorea</taxon>
        <taxon>Rhabditida</taxon>
        <taxon>Tylenchina</taxon>
        <taxon>Tylenchomorpha</taxon>
        <taxon>Tylenchoidea</taxon>
        <taxon>Heteroderidae</taxon>
        <taxon>Heteroderinae</taxon>
        <taxon>Heterodera</taxon>
    </lineage>
</organism>
<dbReference type="Pfam" id="PF01443">
    <property type="entry name" value="Viral_helicase1"/>
    <property type="match status" value="1"/>
</dbReference>
<dbReference type="GO" id="GO:0016787">
    <property type="term" value="F:hydrolase activity"/>
    <property type="evidence" value="ECO:0007669"/>
    <property type="project" value="UniProtKB-KW"/>
</dbReference>
<feature type="domain" description="CCHC-type" evidence="7">
    <location>
        <begin position="610"/>
        <end position="623"/>
    </location>
</feature>
<evidence type="ECO:0000256" key="6">
    <source>
        <dbReference type="SAM" id="MobiDB-lite"/>
    </source>
</evidence>
<dbReference type="GO" id="GO:0004386">
    <property type="term" value="F:helicase activity"/>
    <property type="evidence" value="ECO:0007669"/>
    <property type="project" value="UniProtKB-KW"/>
</dbReference>
<keyword evidence="9" id="KW-1185">Reference proteome</keyword>
<dbReference type="GO" id="GO:0019899">
    <property type="term" value="F:enzyme binding"/>
    <property type="evidence" value="ECO:0007669"/>
    <property type="project" value="UniProtKB-ARBA"/>
</dbReference>
<dbReference type="Pfam" id="PF13087">
    <property type="entry name" value="AAA_12"/>
    <property type="match status" value="1"/>
</dbReference>
<dbReference type="InterPro" id="IPR041679">
    <property type="entry name" value="DNA2/NAM7-like_C"/>
</dbReference>
<dbReference type="InterPro" id="IPR036875">
    <property type="entry name" value="Znf_CCHC_sf"/>
</dbReference>
<evidence type="ECO:0000256" key="2">
    <source>
        <dbReference type="ARBA" id="ARBA00022801"/>
    </source>
</evidence>
<keyword evidence="3" id="KW-0347">Helicase</keyword>
<evidence type="ECO:0000256" key="1">
    <source>
        <dbReference type="ARBA" id="ARBA00022741"/>
    </source>
</evidence>
<dbReference type="InterPro" id="IPR001878">
    <property type="entry name" value="Znf_CCHC"/>
</dbReference>
<dbReference type="PANTHER" id="PTHR43788:SF8">
    <property type="entry name" value="DNA-BINDING PROTEIN SMUBP-2"/>
    <property type="match status" value="1"/>
</dbReference>
<dbReference type="InterPro" id="IPR050534">
    <property type="entry name" value="Coronavir_polyprotein_1ab"/>
</dbReference>
<evidence type="ECO:0000313" key="8">
    <source>
        <dbReference type="EMBL" id="KAL3073545.1"/>
    </source>
</evidence>
<keyword evidence="5" id="KW-0479">Metal-binding</keyword>
<comment type="caution">
    <text evidence="8">The sequence shown here is derived from an EMBL/GenBank/DDBJ whole genome shotgun (WGS) entry which is preliminary data.</text>
</comment>
<gene>
    <name evidence="8" type="ORF">niasHS_017112</name>
</gene>
<evidence type="ECO:0000256" key="3">
    <source>
        <dbReference type="ARBA" id="ARBA00022806"/>
    </source>
</evidence>
<dbReference type="GO" id="GO:0008270">
    <property type="term" value="F:zinc ion binding"/>
    <property type="evidence" value="ECO:0007669"/>
    <property type="project" value="UniProtKB-KW"/>
</dbReference>
<accession>A0ABD2I8N3</accession>
<evidence type="ECO:0000259" key="7">
    <source>
        <dbReference type="PROSITE" id="PS50158"/>
    </source>
</evidence>
<reference evidence="8 9" key="1">
    <citation type="submission" date="2024-10" db="EMBL/GenBank/DDBJ databases">
        <authorList>
            <person name="Kim D."/>
        </authorList>
    </citation>
    <scope>NUCLEOTIDE SEQUENCE [LARGE SCALE GENOMIC DNA]</scope>
    <source>
        <strain evidence="8">Taebaek</strain>
    </source>
</reference>